<evidence type="ECO:0000313" key="14">
    <source>
        <dbReference type="EMBL" id="RMZ55493.1"/>
    </source>
</evidence>
<dbReference type="GO" id="GO:0008270">
    <property type="term" value="F:zinc ion binding"/>
    <property type="evidence" value="ECO:0007669"/>
    <property type="project" value="UniProtKB-KW"/>
</dbReference>
<accession>A0A087SRY1</accession>
<name>A0A087SRY1_AUXPR</name>
<dbReference type="PANTHER" id="PTHR13312">
    <property type="entry name" value="HIV-INDUCED PROTEIN-7-LIKE PROTEASE"/>
    <property type="match status" value="1"/>
</dbReference>
<keyword evidence="5 9" id="KW-0833">Ubl conjugation pathway</keyword>
<evidence type="ECO:0000256" key="2">
    <source>
        <dbReference type="ARBA" id="ARBA00022670"/>
    </source>
</evidence>
<evidence type="ECO:0000313" key="15">
    <source>
        <dbReference type="Proteomes" id="UP000028924"/>
    </source>
</evidence>
<keyword evidence="4" id="KW-0863">Zinc-finger</keyword>
<evidence type="ECO:0000313" key="13">
    <source>
        <dbReference type="EMBL" id="KFM28485.1"/>
    </source>
</evidence>
<evidence type="ECO:0000256" key="1">
    <source>
        <dbReference type="ARBA" id="ARBA00000707"/>
    </source>
</evidence>
<dbReference type="Pfam" id="PF24560">
    <property type="entry name" value="zf-C2H2_OTU1_C"/>
    <property type="match status" value="1"/>
</dbReference>
<dbReference type="GO" id="GO:0016579">
    <property type="term" value="P:protein deubiquitination"/>
    <property type="evidence" value="ECO:0007669"/>
    <property type="project" value="TreeGrafter"/>
</dbReference>
<comment type="subcellular location">
    <subcellularLocation>
        <location evidence="9">Cytoplasm</location>
    </subcellularLocation>
</comment>
<dbReference type="EC" id="3.4.19.12" evidence="9"/>
<feature type="region of interest" description="Disordered" evidence="10">
    <location>
        <begin position="120"/>
        <end position="141"/>
    </location>
</feature>
<dbReference type="GO" id="GO:0004843">
    <property type="term" value="F:cysteine-type deubiquitinase activity"/>
    <property type="evidence" value="ECO:0007669"/>
    <property type="project" value="UniProtKB-UniRule"/>
</dbReference>
<dbReference type="EMBL" id="GDKF01003958">
    <property type="protein sequence ID" value="JAT74664.1"/>
    <property type="molecule type" value="Transcribed_RNA"/>
</dbReference>
<proteinExistence type="predicted"/>
<dbReference type="STRING" id="3075.A0A087SRY1"/>
<organism evidence="13 15">
    <name type="scientific">Auxenochlorella protothecoides</name>
    <name type="common">Green microalga</name>
    <name type="synonym">Chlorella protothecoides</name>
    <dbReference type="NCBI Taxonomy" id="3075"/>
    <lineage>
        <taxon>Eukaryota</taxon>
        <taxon>Viridiplantae</taxon>
        <taxon>Chlorophyta</taxon>
        <taxon>core chlorophytes</taxon>
        <taxon>Trebouxiophyceae</taxon>
        <taxon>Chlorellales</taxon>
        <taxon>Chlorellaceae</taxon>
        <taxon>Auxenochlorella</taxon>
    </lineage>
</organism>
<keyword evidence="3" id="KW-0479">Metal-binding</keyword>
<keyword evidence="15" id="KW-1185">Reference proteome</keyword>
<comment type="function">
    <text evidence="9">Hydrolase that can remove conjugated ubiquitin from proteins and may therefore play an important regulatory role at the level of protein turnover by preventing degradation.</text>
</comment>
<evidence type="ECO:0000256" key="8">
    <source>
        <dbReference type="ARBA" id="ARBA00022833"/>
    </source>
</evidence>
<evidence type="ECO:0000256" key="10">
    <source>
        <dbReference type="SAM" id="MobiDB-lite"/>
    </source>
</evidence>
<gene>
    <name evidence="14" type="ORF">APUTEX25_000076</name>
    <name evidence="13" type="ORF">F751_5712</name>
    <name evidence="12" type="ORF">g.5999</name>
</gene>
<comment type="catalytic activity">
    <reaction evidence="1 9">
        <text>Thiol-dependent hydrolysis of ester, thioester, amide, peptide and isopeptide bonds formed by the C-terminal Gly of ubiquitin (a 76-residue protein attached to proteins as an intracellular targeting signal).</text>
        <dbReference type="EC" id="3.4.19.12"/>
    </reaction>
</comment>
<dbReference type="CDD" id="cd17059">
    <property type="entry name" value="Ubl_OTU1"/>
    <property type="match status" value="1"/>
</dbReference>
<sequence length="381" mass="40685">MNLRVRGPRGLATLPSVDPTTSTSEFRNLLESATGIPALRQEVLAGFPPRPLDLTSDVSITVLGIKAGDMLTVRESVQALREPAGEEQHTETASEVSTLHAMEAMDEDEALARAIAASLDEPAAASQAPPAQPRPAPAVSRPATRIHTLASASGRDSGEAHAAPPPGAEVMLPDGSCLVRRVIDADNSCLFNAVGYTMESGLRYKAPVLRQMIVEAVLADPGQWSAAVLEKDPVDYCAWIDDPHHWGGAIELSILSKRYGRQIAAFDIQTQRLDLYGSEHADYTERVLVLYDGLHYDALAVSPFPGAPEDMDATVFPVDGRRTREVMAAAGRLVAAAHDARQFTDTAAFTLRCGVCGAGLRGEREAVGHAKATGHADFSEY</sequence>
<keyword evidence="2" id="KW-0645">Protease</keyword>
<evidence type="ECO:0000313" key="12">
    <source>
        <dbReference type="EMBL" id="JAT74664.1"/>
    </source>
</evidence>
<dbReference type="GeneID" id="23617103"/>
<evidence type="ECO:0000256" key="5">
    <source>
        <dbReference type="ARBA" id="ARBA00022786"/>
    </source>
</evidence>
<dbReference type="Proteomes" id="UP000279271">
    <property type="component" value="Unassembled WGS sequence"/>
</dbReference>
<dbReference type="Pfam" id="PF02338">
    <property type="entry name" value="OTU"/>
    <property type="match status" value="1"/>
</dbReference>
<dbReference type="EMBL" id="KL662171">
    <property type="protein sequence ID" value="KFM28485.1"/>
    <property type="molecule type" value="Genomic_DNA"/>
</dbReference>
<protein>
    <recommendedName>
        <fullName evidence="9">Ubiquitin thioesterase OTU</fullName>
        <ecNumber evidence="9">3.4.19.12</ecNumber>
    </recommendedName>
</protein>
<dbReference type="KEGG" id="apro:F751_5712"/>
<evidence type="ECO:0000256" key="9">
    <source>
        <dbReference type="RuleBase" id="RU367104"/>
    </source>
</evidence>
<dbReference type="InterPro" id="IPR048857">
    <property type="entry name" value="OTU1_Ubl"/>
</dbReference>
<dbReference type="GO" id="GO:0030968">
    <property type="term" value="P:endoplasmic reticulum unfolded protein response"/>
    <property type="evidence" value="ECO:0007669"/>
    <property type="project" value="TreeGrafter"/>
</dbReference>
<evidence type="ECO:0000256" key="7">
    <source>
        <dbReference type="ARBA" id="ARBA00022807"/>
    </source>
</evidence>
<dbReference type="GO" id="GO:0036503">
    <property type="term" value="P:ERAD pathway"/>
    <property type="evidence" value="ECO:0007669"/>
    <property type="project" value="TreeGrafter"/>
</dbReference>
<dbReference type="EMBL" id="QOKY01000160">
    <property type="protein sequence ID" value="RMZ55493.1"/>
    <property type="molecule type" value="Genomic_DNA"/>
</dbReference>
<keyword evidence="7 9" id="KW-0788">Thiol protease</keyword>
<dbReference type="PANTHER" id="PTHR13312:SF0">
    <property type="entry name" value="UBIQUITIN THIOESTERASE OTU1"/>
    <property type="match status" value="1"/>
</dbReference>
<dbReference type="GO" id="GO:0005634">
    <property type="term" value="C:nucleus"/>
    <property type="evidence" value="ECO:0007669"/>
    <property type="project" value="TreeGrafter"/>
</dbReference>
<dbReference type="OrthoDB" id="65596at2759"/>
<evidence type="ECO:0000256" key="4">
    <source>
        <dbReference type="ARBA" id="ARBA00022771"/>
    </source>
</evidence>
<dbReference type="PROSITE" id="PS50802">
    <property type="entry name" value="OTU"/>
    <property type="match status" value="1"/>
</dbReference>
<dbReference type="Pfam" id="PF21403">
    <property type="entry name" value="OTU1_UBXL"/>
    <property type="match status" value="1"/>
</dbReference>
<dbReference type="CDD" id="cd22793">
    <property type="entry name" value="OTU_plant_OTU1_2-like"/>
    <property type="match status" value="1"/>
</dbReference>
<reference evidence="14" key="5">
    <citation type="submission" date="2018-11" db="EMBL/GenBank/DDBJ databases">
        <title>Characterization of plant carbon substrate utilization by Auxenochlorella protothecoides.</title>
        <authorList>
            <person name="Vogler B.W."/>
            <person name="Starkenburg S.R."/>
            <person name="Sudasinghe N."/>
            <person name="Schambach J.Y."/>
            <person name="Rollin J.A."/>
            <person name="Pattathil S."/>
            <person name="Barry A.N."/>
        </authorList>
    </citation>
    <scope>NUCLEOTIDE SEQUENCE [LARGE SCALE GENOMIC DNA]</scope>
    <source>
        <strain evidence="14">UTEX 25</strain>
    </source>
</reference>
<keyword evidence="9" id="KW-0963">Cytoplasm</keyword>
<dbReference type="InterPro" id="IPR003323">
    <property type="entry name" value="OTU_dom"/>
</dbReference>
<feature type="domain" description="OTU" evidence="11">
    <location>
        <begin position="178"/>
        <end position="302"/>
    </location>
</feature>
<dbReference type="Proteomes" id="UP000028924">
    <property type="component" value="Unassembled WGS sequence"/>
</dbReference>
<dbReference type="GO" id="GO:0005829">
    <property type="term" value="C:cytosol"/>
    <property type="evidence" value="ECO:0007669"/>
    <property type="project" value="TreeGrafter"/>
</dbReference>
<evidence type="ECO:0000256" key="6">
    <source>
        <dbReference type="ARBA" id="ARBA00022801"/>
    </source>
</evidence>
<evidence type="ECO:0000313" key="16">
    <source>
        <dbReference type="Proteomes" id="UP000279271"/>
    </source>
</evidence>
<dbReference type="AlphaFoldDB" id="A0A087SRY1"/>
<evidence type="ECO:0000256" key="3">
    <source>
        <dbReference type="ARBA" id="ARBA00022723"/>
    </source>
</evidence>
<dbReference type="Gene3D" id="3.10.20.90">
    <property type="entry name" value="Phosphatidylinositol 3-kinase Catalytic Subunit, Chain A, domain 1"/>
    <property type="match status" value="1"/>
</dbReference>
<dbReference type="RefSeq" id="XP_011401504.1">
    <property type="nucleotide sequence ID" value="XM_011403202.1"/>
</dbReference>
<reference evidence="16" key="3">
    <citation type="journal article" date="2018" name="Algal Res.">
        <title>Characterization of plant carbon substrate utilization by Auxenochlorella protothecoides.</title>
        <authorList>
            <person name="Vogler B.W."/>
            <person name="Starkenburg S.R."/>
            <person name="Sudasinghe N."/>
            <person name="Schambach J.Y."/>
            <person name="Rollin J.A."/>
            <person name="Pattathil S."/>
            <person name="Barry A.N."/>
        </authorList>
    </citation>
    <scope>NUCLEOTIDE SEQUENCE [LARGE SCALE GENOMIC DNA]</scope>
    <source>
        <strain evidence="16">UTEX 25</strain>
    </source>
</reference>
<keyword evidence="6 9" id="KW-0378">Hydrolase</keyword>
<reference evidence="14" key="4">
    <citation type="submission" date="2018-10" db="EMBL/GenBank/DDBJ databases">
        <authorList>
            <person name="Hovde B."/>
            <person name="Zhang X."/>
        </authorList>
    </citation>
    <scope>NUCLEOTIDE SEQUENCE [LARGE SCALE GENOMIC DNA]</scope>
    <source>
        <strain evidence="14">UTEX 25</strain>
    </source>
</reference>
<dbReference type="Gene3D" id="3.90.70.80">
    <property type="match status" value="1"/>
</dbReference>
<dbReference type="InterPro" id="IPR038765">
    <property type="entry name" value="Papain-like_cys_pep_sf"/>
</dbReference>
<reference evidence="12" key="2">
    <citation type="submission" date="2015-08" db="EMBL/GenBank/DDBJ databases">
        <authorList>
            <person name="Babu N.S."/>
            <person name="Beckwith C.J."/>
            <person name="Beseler K.G."/>
            <person name="Brison A."/>
            <person name="Carone J.V."/>
            <person name="Caskin T.P."/>
            <person name="Diamond M."/>
            <person name="Durham M.E."/>
            <person name="Foxe J.M."/>
            <person name="Go M."/>
            <person name="Henderson B.A."/>
            <person name="Jones I.B."/>
            <person name="McGettigan J.A."/>
            <person name="Micheletti S.J."/>
            <person name="Nasrallah M.E."/>
            <person name="Ortiz D."/>
            <person name="Piller C.R."/>
            <person name="Privatt S.R."/>
            <person name="Schneider S.L."/>
            <person name="Sharp S."/>
            <person name="Smith T.C."/>
            <person name="Stanton J.D."/>
            <person name="Ullery H.E."/>
            <person name="Wilson R.J."/>
            <person name="Serrano M.G."/>
            <person name="Buck G."/>
            <person name="Lee V."/>
            <person name="Wang Y."/>
            <person name="Carvalho R."/>
            <person name="Voegtly L."/>
            <person name="Shi R."/>
            <person name="Duckworth R."/>
            <person name="Johnson A."/>
            <person name="Loviza R."/>
            <person name="Walstead R."/>
            <person name="Shah Z."/>
            <person name="Kiflezghi M."/>
            <person name="Wade K."/>
            <person name="Ball S.L."/>
            <person name="Bradley K.W."/>
            <person name="Asai D.J."/>
            <person name="Bowman C.A."/>
            <person name="Russell D.A."/>
            <person name="Pope W.H."/>
            <person name="Jacobs-Sera D."/>
            <person name="Hendrix R.W."/>
            <person name="Hatfull G.F."/>
        </authorList>
    </citation>
    <scope>NUCLEOTIDE SEQUENCE</scope>
</reference>
<dbReference type="eggNOG" id="KOG3288">
    <property type="taxonomic scope" value="Eukaryota"/>
</dbReference>
<reference evidence="13 15" key="1">
    <citation type="journal article" date="2014" name="BMC Genomics">
        <title>Oil accumulation mechanisms of the oleaginous microalga Chlorella protothecoides revealed through its genome, transcriptomes, and proteomes.</title>
        <authorList>
            <person name="Gao C."/>
            <person name="Wang Y."/>
            <person name="Shen Y."/>
            <person name="Yan D."/>
            <person name="He X."/>
            <person name="Dai J."/>
            <person name="Wu Q."/>
        </authorList>
    </citation>
    <scope>NUCLEOTIDE SEQUENCE [LARGE SCALE GENOMIC DNA]</scope>
    <source>
        <strain evidence="13 15">0710</strain>
    </source>
</reference>
<keyword evidence="8" id="KW-0862">Zinc</keyword>
<evidence type="ECO:0000259" key="11">
    <source>
        <dbReference type="PROSITE" id="PS50802"/>
    </source>
</evidence>
<dbReference type="InterPro" id="IPR057766">
    <property type="entry name" value="Znf-C2H2_OTU1-like_C"/>
</dbReference>
<dbReference type="SUPFAM" id="SSF54001">
    <property type="entry name" value="Cysteine proteinases"/>
    <property type="match status" value="1"/>
</dbReference>